<dbReference type="PANTHER" id="PTHR10217:SF630">
    <property type="entry name" value="POTASSIUM VOLTAGE-GATED CHANNEL SUBFAMILY H MEMBER 4"/>
    <property type="match status" value="1"/>
</dbReference>
<feature type="compositionally biased region" description="Polar residues" evidence="1">
    <location>
        <begin position="128"/>
        <end position="145"/>
    </location>
</feature>
<dbReference type="SUPFAM" id="SSF55785">
    <property type="entry name" value="PYP-like sensor domain (PAS domain)"/>
    <property type="match status" value="1"/>
</dbReference>
<reference evidence="3" key="1">
    <citation type="journal article" date="2014" name="Nat. Commun.">
        <title>The rainbow trout genome provides novel insights into evolution after whole-genome duplication in vertebrates.</title>
        <authorList>
            <person name="Berthelot C."/>
            <person name="Brunet F."/>
            <person name="Chalopin D."/>
            <person name="Juanchich A."/>
            <person name="Bernard M."/>
            <person name="Noel B."/>
            <person name="Bento P."/>
            <person name="Da Silva C."/>
            <person name="Labadie K."/>
            <person name="Alberti A."/>
            <person name="Aury J.M."/>
            <person name="Louis A."/>
            <person name="Dehais P."/>
            <person name="Bardou P."/>
            <person name="Montfort J."/>
            <person name="Klopp C."/>
            <person name="Cabau C."/>
            <person name="Gaspin C."/>
            <person name="Thorgaard G.H."/>
            <person name="Boussaha M."/>
            <person name="Quillet E."/>
            <person name="Guyomard R."/>
            <person name="Galiana D."/>
            <person name="Bobe J."/>
            <person name="Volff J.N."/>
            <person name="Genet C."/>
            <person name="Wincker P."/>
            <person name="Jaillon O."/>
            <person name="Roest Crollius H."/>
            <person name="Guiguen Y."/>
        </authorList>
    </citation>
    <scope>NUCLEOTIDE SEQUENCE [LARGE SCALE GENOMIC DNA]</scope>
</reference>
<dbReference type="PROSITE" id="PS50113">
    <property type="entry name" value="PAC"/>
    <property type="match status" value="1"/>
</dbReference>
<feature type="region of interest" description="Disordered" evidence="1">
    <location>
        <begin position="124"/>
        <end position="145"/>
    </location>
</feature>
<dbReference type="InterPro" id="IPR000014">
    <property type="entry name" value="PAS"/>
</dbReference>
<dbReference type="PANTHER" id="PTHR10217">
    <property type="entry name" value="VOLTAGE AND LIGAND GATED POTASSIUM CHANNEL"/>
    <property type="match status" value="1"/>
</dbReference>
<dbReference type="EMBL" id="FR904445">
    <property type="protein sequence ID" value="CDQ63630.1"/>
    <property type="molecule type" value="Genomic_DNA"/>
</dbReference>
<evidence type="ECO:0000256" key="1">
    <source>
        <dbReference type="SAM" id="MobiDB-lite"/>
    </source>
</evidence>
<feature type="region of interest" description="Disordered" evidence="1">
    <location>
        <begin position="78"/>
        <end position="101"/>
    </location>
</feature>
<name>A0A060WGE8_ONCMY</name>
<evidence type="ECO:0000313" key="4">
    <source>
        <dbReference type="Proteomes" id="UP000193380"/>
    </source>
</evidence>
<dbReference type="SMART" id="SM00086">
    <property type="entry name" value="PAC"/>
    <property type="match status" value="1"/>
</dbReference>
<dbReference type="CDD" id="cd00130">
    <property type="entry name" value="PAS"/>
    <property type="match status" value="1"/>
</dbReference>
<reference evidence="3" key="2">
    <citation type="submission" date="2014-03" db="EMBL/GenBank/DDBJ databases">
        <authorList>
            <person name="Genoscope - CEA"/>
        </authorList>
    </citation>
    <scope>NUCLEOTIDE SEQUENCE</scope>
</reference>
<feature type="domain" description="PAC" evidence="2">
    <location>
        <begin position="33"/>
        <end position="85"/>
    </location>
</feature>
<dbReference type="InterPro" id="IPR035965">
    <property type="entry name" value="PAS-like_dom_sf"/>
</dbReference>
<evidence type="ECO:0000259" key="2">
    <source>
        <dbReference type="PROSITE" id="PS50113"/>
    </source>
</evidence>
<sequence length="145" mass="16610">MQKKCSCRFLYGHDTSEHVAQQMEKALEGREEFQTEVHFYKKNGTSFWCLLDVVPIKNEKGEMVLFLFSFKDITDTHGKVHHKKEEDKRRSRKSGSSHFSEARKRGRTMIYHLTSQFSRGGKREVNLGSVSTGTPSIHSSIGTLG</sequence>
<dbReference type="STRING" id="8022.A0A060WGE8"/>
<dbReference type="Gene3D" id="3.30.450.20">
    <property type="entry name" value="PAS domain"/>
    <property type="match status" value="1"/>
</dbReference>
<feature type="compositionally biased region" description="Basic and acidic residues" evidence="1">
    <location>
        <begin position="78"/>
        <end position="89"/>
    </location>
</feature>
<dbReference type="InterPro" id="IPR000700">
    <property type="entry name" value="PAS-assoc_C"/>
</dbReference>
<gene>
    <name evidence="3" type="ORF">GSONMT00069491001</name>
</gene>
<dbReference type="Pfam" id="PF13426">
    <property type="entry name" value="PAS_9"/>
    <property type="match status" value="1"/>
</dbReference>
<dbReference type="InterPro" id="IPR050818">
    <property type="entry name" value="KCNH_animal-type"/>
</dbReference>
<protein>
    <recommendedName>
        <fullName evidence="2">PAC domain-containing protein</fullName>
    </recommendedName>
</protein>
<dbReference type="GO" id="GO:0005886">
    <property type="term" value="C:plasma membrane"/>
    <property type="evidence" value="ECO:0007669"/>
    <property type="project" value="TreeGrafter"/>
</dbReference>
<organism evidence="3 4">
    <name type="scientific">Oncorhynchus mykiss</name>
    <name type="common">Rainbow trout</name>
    <name type="synonym">Salmo gairdneri</name>
    <dbReference type="NCBI Taxonomy" id="8022"/>
    <lineage>
        <taxon>Eukaryota</taxon>
        <taxon>Metazoa</taxon>
        <taxon>Chordata</taxon>
        <taxon>Craniata</taxon>
        <taxon>Vertebrata</taxon>
        <taxon>Euteleostomi</taxon>
        <taxon>Actinopterygii</taxon>
        <taxon>Neopterygii</taxon>
        <taxon>Teleostei</taxon>
        <taxon>Protacanthopterygii</taxon>
        <taxon>Salmoniformes</taxon>
        <taxon>Salmonidae</taxon>
        <taxon>Salmoninae</taxon>
        <taxon>Oncorhynchus</taxon>
    </lineage>
</organism>
<proteinExistence type="predicted"/>
<accession>A0A060WGE8</accession>
<dbReference type="Proteomes" id="UP000193380">
    <property type="component" value="Unassembled WGS sequence"/>
</dbReference>
<dbReference type="GO" id="GO:0005249">
    <property type="term" value="F:voltage-gated potassium channel activity"/>
    <property type="evidence" value="ECO:0007669"/>
    <property type="project" value="TreeGrafter"/>
</dbReference>
<evidence type="ECO:0000313" key="3">
    <source>
        <dbReference type="EMBL" id="CDQ63630.1"/>
    </source>
</evidence>
<dbReference type="AlphaFoldDB" id="A0A060WGE8"/>
<dbReference type="GO" id="GO:0042391">
    <property type="term" value="P:regulation of membrane potential"/>
    <property type="evidence" value="ECO:0007669"/>
    <property type="project" value="TreeGrafter"/>
</dbReference>
<dbReference type="NCBIfam" id="TIGR00229">
    <property type="entry name" value="sensory_box"/>
    <property type="match status" value="1"/>
</dbReference>
<dbReference type="PaxDb" id="8022-A0A060WGE8"/>
<dbReference type="InterPro" id="IPR001610">
    <property type="entry name" value="PAC"/>
</dbReference>